<accession>A0A2M7E7Y7</accession>
<name>A0A2M7E7Y7_9BACT</name>
<evidence type="ECO:0000313" key="2">
    <source>
        <dbReference type="EMBL" id="PIV63839.1"/>
    </source>
</evidence>
<dbReference type="InterPro" id="IPR000257">
    <property type="entry name" value="Uroporphyrinogen_deCOase"/>
</dbReference>
<dbReference type="InterPro" id="IPR052024">
    <property type="entry name" value="Methanogen_methyltrans"/>
</dbReference>
<comment type="caution">
    <text evidence="2">The sequence shown here is derived from an EMBL/GenBank/DDBJ whole genome shotgun (WGS) entry which is preliminary data.</text>
</comment>
<dbReference type="Pfam" id="PF01208">
    <property type="entry name" value="URO-D"/>
    <property type="match status" value="1"/>
</dbReference>
<dbReference type="EMBL" id="PETL01000253">
    <property type="protein sequence ID" value="PIV63839.1"/>
    <property type="molecule type" value="Genomic_DNA"/>
</dbReference>
<dbReference type="InterPro" id="IPR038071">
    <property type="entry name" value="UROD/MetE-like_sf"/>
</dbReference>
<sequence>MTKKERVYSAIQHQETEFLPYYLDFTPPVTKLLQKHYQNEDVNEAIGNHLLSISAKGLRPLYADPKIYGEYSHDEFGVLWHNDEDNRGHVVEYPLKDLNLKGYTFPNPREPSRFAHLPSLLKEKRGVFVLAWVGDFWERATFICPLEELLTALYLRPLFVEELLDKIASYNLATAKELISYGVDGLCLSDDYGTQKALLISPRQWRHFIKPHLARLFSFAHKHHLFTLLHSDGKIREIIPDLIEIGLDVLNPVQPECMDPYEIKRELGKKLCLWGAIGTQQLLNKATVPQIKREVKRAKDILGKDGGYIVGPAITIQKDCPLENILTLIEVAKEKR</sequence>
<evidence type="ECO:0000313" key="3">
    <source>
        <dbReference type="Proteomes" id="UP000228886"/>
    </source>
</evidence>
<feature type="domain" description="Uroporphyrinogen decarboxylase (URO-D)" evidence="1">
    <location>
        <begin position="126"/>
        <end position="334"/>
    </location>
</feature>
<dbReference type="AlphaFoldDB" id="A0A2M7E7Y7"/>
<dbReference type="PANTHER" id="PTHR47099">
    <property type="entry name" value="METHYLCOBAMIDE:COM METHYLTRANSFERASE MTBA"/>
    <property type="match status" value="1"/>
</dbReference>
<protein>
    <recommendedName>
        <fullName evidence="1">Uroporphyrinogen decarboxylase (URO-D) domain-containing protein</fullName>
    </recommendedName>
</protein>
<dbReference type="GO" id="GO:0004853">
    <property type="term" value="F:uroporphyrinogen decarboxylase activity"/>
    <property type="evidence" value="ECO:0007669"/>
    <property type="project" value="InterPro"/>
</dbReference>
<dbReference type="Proteomes" id="UP000228886">
    <property type="component" value="Unassembled WGS sequence"/>
</dbReference>
<gene>
    <name evidence="2" type="ORF">COS11_05315</name>
</gene>
<evidence type="ECO:0000259" key="1">
    <source>
        <dbReference type="Pfam" id="PF01208"/>
    </source>
</evidence>
<organism evidence="2 3">
    <name type="scientific">bacterium (Candidatus Ratteibacteria) CG01_land_8_20_14_3_00_40_19</name>
    <dbReference type="NCBI Taxonomy" id="2014290"/>
    <lineage>
        <taxon>Bacteria</taxon>
        <taxon>Candidatus Ratteibacteria</taxon>
    </lineage>
</organism>
<dbReference type="GO" id="GO:0006779">
    <property type="term" value="P:porphyrin-containing compound biosynthetic process"/>
    <property type="evidence" value="ECO:0007669"/>
    <property type="project" value="InterPro"/>
</dbReference>
<dbReference type="Gene3D" id="3.20.20.210">
    <property type="match status" value="1"/>
</dbReference>
<reference evidence="3" key="1">
    <citation type="submission" date="2017-09" db="EMBL/GenBank/DDBJ databases">
        <title>Depth-based differentiation of microbial function through sediment-hosted aquifers and enrichment of novel symbionts in the deep terrestrial subsurface.</title>
        <authorList>
            <person name="Probst A.J."/>
            <person name="Ladd B."/>
            <person name="Jarett J.K."/>
            <person name="Geller-Mcgrath D.E."/>
            <person name="Sieber C.M.K."/>
            <person name="Emerson J.B."/>
            <person name="Anantharaman K."/>
            <person name="Thomas B.C."/>
            <person name="Malmstrom R."/>
            <person name="Stieglmeier M."/>
            <person name="Klingl A."/>
            <person name="Woyke T."/>
            <person name="Ryan C.M."/>
            <person name="Banfield J.F."/>
        </authorList>
    </citation>
    <scope>NUCLEOTIDE SEQUENCE [LARGE SCALE GENOMIC DNA]</scope>
</reference>
<dbReference type="PANTHER" id="PTHR47099:SF1">
    <property type="entry name" value="METHYLCOBAMIDE:COM METHYLTRANSFERASE MTBA"/>
    <property type="match status" value="1"/>
</dbReference>
<proteinExistence type="predicted"/>
<dbReference type="SUPFAM" id="SSF51726">
    <property type="entry name" value="UROD/MetE-like"/>
    <property type="match status" value="1"/>
</dbReference>